<feature type="binding site" description="covalent" evidence="14">
    <location>
        <position position="327"/>
    </location>
    <ligand>
        <name>heme</name>
        <dbReference type="ChEBI" id="CHEBI:30413"/>
        <label>5</label>
    </ligand>
</feature>
<evidence type="ECO:0000259" key="16">
    <source>
        <dbReference type="Pfam" id="PF03264"/>
    </source>
</evidence>
<dbReference type="FunFam" id="1.10.3820.10:FF:000001">
    <property type="entry name" value="Cytochrome c-type protein"/>
    <property type="match status" value="1"/>
</dbReference>
<feature type="binding site" description="axial binding residue" evidence="15">
    <location>
        <position position="328"/>
    </location>
    <ligand>
        <name>heme</name>
        <dbReference type="ChEBI" id="CHEBI:30413"/>
        <label>5</label>
    </ligand>
    <ligandPart>
        <name>Fe</name>
        <dbReference type="ChEBI" id="CHEBI:18248"/>
    </ligandPart>
</feature>
<evidence type="ECO:0000256" key="9">
    <source>
        <dbReference type="ARBA" id="ARBA00022982"/>
    </source>
</evidence>
<evidence type="ECO:0000256" key="11">
    <source>
        <dbReference type="ARBA" id="ARBA00023004"/>
    </source>
</evidence>
<feature type="binding site" description="covalent" evidence="14">
    <location>
        <position position="131"/>
    </location>
    <ligand>
        <name>heme</name>
        <dbReference type="ChEBI" id="CHEBI:30413"/>
        <label>3</label>
    </ligand>
</feature>
<evidence type="ECO:0000313" key="18">
    <source>
        <dbReference type="Proteomes" id="UP000035909"/>
    </source>
</evidence>
<sequence>MTIGKMKRSTLIWLLAIGALLGVIALATTAVVMHKTSSTEFCVSCHSMQTPLAEYQGTIHFQNKHGVRAECADCHIPNDTLGYVVTKVRAVKDIYHEIAGTLDTDADYEARRQHMAETVWSQMKANDSATCRSCHEFTAMTLLDQRPAAREMHQSAIANNETCIDCHKGIAHLLPDTSDSAQSGAAELAKAAQSASKTAATLYTYETTPFYLGETESHNQGNLLPTTQLSAVSRSQNRIEVTVTGWQQDGVDAVIYAARGKRILSALLGDDAKAALKVGESFTDESTNITWHQVSLTVWLDNGKLLDNDKPLWDYSSQLMSANCTGCHGLTPLDHFNSNQWIGVIKGMESRTSLTKEQSRILTQYVQKHASDMKGGE</sequence>
<feature type="binding site" description="axial binding residue" evidence="15">
    <location>
        <position position="75"/>
    </location>
    <ligand>
        <name>heme</name>
        <dbReference type="ChEBI" id="CHEBI:30413"/>
        <label>2</label>
    </ligand>
    <ligandPart>
        <name>Fe</name>
        <dbReference type="ChEBI" id="CHEBI:18248"/>
    </ligandPart>
</feature>
<evidence type="ECO:0000256" key="13">
    <source>
        <dbReference type="PIRNR" id="PIRNR000014"/>
    </source>
</evidence>
<keyword evidence="18" id="KW-1185">Reference proteome</keyword>
<evidence type="ECO:0000256" key="10">
    <source>
        <dbReference type="ARBA" id="ARBA00022989"/>
    </source>
</evidence>
<feature type="binding site" description="covalent" evidence="14">
    <location>
        <position position="324"/>
    </location>
    <ligand>
        <name>heme</name>
        <dbReference type="ChEBI" id="CHEBI:30413"/>
        <label>5</label>
    </ligand>
</feature>
<dbReference type="GO" id="GO:0020037">
    <property type="term" value="F:heme binding"/>
    <property type="evidence" value="ECO:0007669"/>
    <property type="project" value="UniProtKB-UniRule"/>
</dbReference>
<keyword evidence="8 13" id="KW-0479">Metal-binding</keyword>
<dbReference type="PANTHER" id="PTHR30333">
    <property type="entry name" value="CYTOCHROME C-TYPE PROTEIN"/>
    <property type="match status" value="1"/>
</dbReference>
<dbReference type="InterPro" id="IPR051174">
    <property type="entry name" value="Cytochrome_c-type_ET"/>
</dbReference>
<dbReference type="InterPro" id="IPR005126">
    <property type="entry name" value="NapC/NirT_cyt_c_N"/>
</dbReference>
<keyword evidence="4 13" id="KW-1003">Cell membrane</keyword>
<evidence type="ECO:0000256" key="7">
    <source>
        <dbReference type="ARBA" id="ARBA00022692"/>
    </source>
</evidence>
<keyword evidence="12 13" id="KW-0472">Membrane</keyword>
<evidence type="ECO:0000256" key="8">
    <source>
        <dbReference type="ARBA" id="ARBA00022723"/>
    </source>
</evidence>
<feature type="binding site" description="axial binding residue" evidence="15">
    <location>
        <position position="46"/>
    </location>
    <ligand>
        <name>heme</name>
        <dbReference type="ChEBI" id="CHEBI:30413"/>
        <label>1</label>
    </ligand>
    <ligandPart>
        <name>Fe</name>
        <dbReference type="ChEBI" id="CHEBI:18248"/>
    </ligandPart>
</feature>
<dbReference type="PIRSF" id="PIRSF000014">
    <property type="entry name" value="4_hem_cytch_TorC"/>
    <property type="match status" value="1"/>
</dbReference>
<dbReference type="Pfam" id="PF03264">
    <property type="entry name" value="Cytochrom_NNT"/>
    <property type="match status" value="1"/>
</dbReference>
<comment type="subcellular location">
    <subcellularLocation>
        <location evidence="1">Cell inner membrane</location>
        <topology evidence="1">Single-pass type II membrane protein</topology>
    </subcellularLocation>
</comment>
<keyword evidence="3 13" id="KW-0813">Transport</keyword>
<dbReference type="SUPFAM" id="SSF48695">
    <property type="entry name" value="Multiheme cytochromes"/>
    <property type="match status" value="1"/>
</dbReference>
<evidence type="ECO:0000256" key="3">
    <source>
        <dbReference type="ARBA" id="ARBA00022448"/>
    </source>
</evidence>
<dbReference type="GO" id="GO:0005886">
    <property type="term" value="C:plasma membrane"/>
    <property type="evidence" value="ECO:0007669"/>
    <property type="project" value="UniProtKB-SubCell"/>
</dbReference>
<dbReference type="InterPro" id="IPR036280">
    <property type="entry name" value="Multihaem_cyt_sf"/>
</dbReference>
<evidence type="ECO:0000256" key="6">
    <source>
        <dbReference type="ARBA" id="ARBA00022617"/>
    </source>
</evidence>
<dbReference type="GO" id="GO:0009061">
    <property type="term" value="P:anaerobic respiration"/>
    <property type="evidence" value="ECO:0007669"/>
    <property type="project" value="TreeGrafter"/>
</dbReference>
<feature type="binding site" description="covalent" evidence="14">
    <location>
        <position position="45"/>
    </location>
    <ligand>
        <name>heme</name>
        <dbReference type="ChEBI" id="CHEBI:30413"/>
        <label>1</label>
    </ligand>
</feature>
<dbReference type="PATRIC" id="fig|320778.3.peg.2415"/>
<dbReference type="Gene3D" id="1.10.3820.10">
    <property type="entry name" value="Di-heme elbow motif domain"/>
    <property type="match status" value="1"/>
</dbReference>
<dbReference type="InterPro" id="IPR009154">
    <property type="entry name" value="Membr-bd_4haem_cyt_TorC"/>
</dbReference>
<accession>A0A0J1K4N7</accession>
<evidence type="ECO:0000256" key="12">
    <source>
        <dbReference type="ARBA" id="ARBA00023136"/>
    </source>
</evidence>
<keyword evidence="7" id="KW-0812">Transmembrane</keyword>
<evidence type="ECO:0000256" key="5">
    <source>
        <dbReference type="ARBA" id="ARBA00022519"/>
    </source>
</evidence>
<proteinExistence type="inferred from homology"/>
<feature type="domain" description="NapC/NirT cytochrome c N-terminal" evidence="16">
    <location>
        <begin position="8"/>
        <end position="176"/>
    </location>
</feature>
<keyword evidence="11 13" id="KW-0408">Iron</keyword>
<dbReference type="PANTHER" id="PTHR30333:SF3">
    <property type="entry name" value="CYTOCHROME C-TYPE PROTEIN TORY"/>
    <property type="match status" value="1"/>
</dbReference>
<feature type="binding site" description="axial binding residue" evidence="15">
    <location>
        <position position="135"/>
    </location>
    <ligand>
        <name>heme</name>
        <dbReference type="ChEBI" id="CHEBI:30413"/>
        <label>3</label>
    </ligand>
    <ligandPart>
        <name>Fe</name>
        <dbReference type="ChEBI" id="CHEBI:18248"/>
    </ligandPart>
</feature>
<feature type="binding site" description="covalent" evidence="14">
    <location>
        <position position="74"/>
    </location>
    <ligand>
        <name>heme</name>
        <dbReference type="ChEBI" id="CHEBI:30413"/>
        <label>2</label>
    </ligand>
</feature>
<evidence type="ECO:0000256" key="15">
    <source>
        <dbReference type="PIRSR" id="PIRSR000014-2"/>
    </source>
</evidence>
<name>A0A0J1K4N7_9GAMM</name>
<feature type="binding site" description="axial binding residue" evidence="15">
    <location>
        <position position="167"/>
    </location>
    <ligand>
        <name>heme</name>
        <dbReference type="ChEBI" id="CHEBI:30413"/>
        <label>4</label>
    </ligand>
    <ligandPart>
        <name>Fe</name>
        <dbReference type="ChEBI" id="CHEBI:18248"/>
    </ligandPart>
</feature>
<dbReference type="GO" id="GO:0005506">
    <property type="term" value="F:iron ion binding"/>
    <property type="evidence" value="ECO:0007669"/>
    <property type="project" value="UniProtKB-UniRule"/>
</dbReference>
<comment type="PTM">
    <text evidence="14">Binds 5 heme groups per subunit.</text>
</comment>
<dbReference type="EMBL" id="LDOU01000012">
    <property type="protein sequence ID" value="KLV09362.1"/>
    <property type="molecule type" value="Genomic_DNA"/>
</dbReference>
<reference evidence="17 18" key="1">
    <citation type="submission" date="2015-05" db="EMBL/GenBank/DDBJ databases">
        <title>Photobacterium galathea sp. nov.</title>
        <authorList>
            <person name="Machado H."/>
            <person name="Gram L."/>
        </authorList>
    </citation>
    <scope>NUCLEOTIDE SEQUENCE [LARGE SCALE GENOMIC DNA]</scope>
    <source>
        <strain evidence="17 18">DSM 22954</strain>
    </source>
</reference>
<dbReference type="InterPro" id="IPR038266">
    <property type="entry name" value="NapC/NirT_cytc_sf"/>
</dbReference>
<protein>
    <recommendedName>
        <fullName evidence="13">Cytochrome c-type protein</fullName>
    </recommendedName>
</protein>
<evidence type="ECO:0000256" key="14">
    <source>
        <dbReference type="PIRSR" id="PIRSR000014-1"/>
    </source>
</evidence>
<dbReference type="GO" id="GO:0009276">
    <property type="term" value="C:Gram-negative-bacterium-type cell wall"/>
    <property type="evidence" value="ECO:0007669"/>
    <property type="project" value="UniProtKB-UniRule"/>
</dbReference>
<dbReference type="GO" id="GO:0009055">
    <property type="term" value="F:electron transfer activity"/>
    <property type="evidence" value="ECO:0007669"/>
    <property type="project" value="UniProtKB-UniRule"/>
</dbReference>
<keyword evidence="10" id="KW-1133">Transmembrane helix</keyword>
<evidence type="ECO:0000256" key="1">
    <source>
        <dbReference type="ARBA" id="ARBA00004249"/>
    </source>
</evidence>
<comment type="similarity">
    <text evidence="2 13">Belongs to the TorC/TorY family.</text>
</comment>
<dbReference type="OrthoDB" id="9782159at2"/>
<dbReference type="AlphaFoldDB" id="A0A0J1K4N7"/>
<dbReference type="Proteomes" id="UP000035909">
    <property type="component" value="Unassembled WGS sequence"/>
</dbReference>
<feature type="binding site" description="covalent" evidence="14">
    <location>
        <position position="71"/>
    </location>
    <ligand>
        <name>heme</name>
        <dbReference type="ChEBI" id="CHEBI:30413"/>
        <label>2</label>
    </ligand>
</feature>
<feature type="binding site" description="covalent" evidence="14">
    <location>
        <position position="42"/>
    </location>
    <ligand>
        <name>heme</name>
        <dbReference type="ChEBI" id="CHEBI:30413"/>
        <label>1</label>
    </ligand>
</feature>
<feature type="binding site" description="covalent" evidence="14">
    <location>
        <position position="163"/>
    </location>
    <ligand>
        <name>heme</name>
        <dbReference type="ChEBI" id="CHEBI:30413"/>
        <label>4</label>
    </ligand>
</feature>
<keyword evidence="9 13" id="KW-0249">Electron transport</keyword>
<feature type="binding site" description="covalent" evidence="14">
    <location>
        <position position="134"/>
    </location>
    <ligand>
        <name>heme</name>
        <dbReference type="ChEBI" id="CHEBI:30413"/>
        <label>3</label>
    </ligand>
</feature>
<comment type="caution">
    <text evidence="17">The sequence shown here is derived from an EMBL/GenBank/DDBJ whole genome shotgun (WGS) entry which is preliminary data.</text>
</comment>
<dbReference type="STRING" id="320778.ABT57_11095"/>
<keyword evidence="6 13" id="KW-0349">Heme</keyword>
<evidence type="ECO:0000313" key="17">
    <source>
        <dbReference type="EMBL" id="KLV09362.1"/>
    </source>
</evidence>
<gene>
    <name evidence="17" type="ORF">ABT57_11095</name>
</gene>
<evidence type="ECO:0000256" key="4">
    <source>
        <dbReference type="ARBA" id="ARBA00022475"/>
    </source>
</evidence>
<feature type="binding site" description="covalent" evidence="14">
    <location>
        <position position="166"/>
    </location>
    <ligand>
        <name>heme</name>
        <dbReference type="ChEBI" id="CHEBI:30413"/>
        <label>4</label>
    </ligand>
</feature>
<evidence type="ECO:0000256" key="2">
    <source>
        <dbReference type="ARBA" id="ARBA00006417"/>
    </source>
</evidence>
<organism evidence="17 18">
    <name type="scientific">Photobacterium ganghwense</name>
    <dbReference type="NCBI Taxonomy" id="320778"/>
    <lineage>
        <taxon>Bacteria</taxon>
        <taxon>Pseudomonadati</taxon>
        <taxon>Pseudomonadota</taxon>
        <taxon>Gammaproteobacteria</taxon>
        <taxon>Vibrionales</taxon>
        <taxon>Vibrionaceae</taxon>
        <taxon>Photobacterium</taxon>
    </lineage>
</organism>
<keyword evidence="5 13" id="KW-0997">Cell inner membrane</keyword>